<dbReference type="GO" id="GO:0015628">
    <property type="term" value="P:protein secretion by the type II secretion system"/>
    <property type="evidence" value="ECO:0007669"/>
    <property type="project" value="InterPro"/>
</dbReference>
<keyword evidence="5" id="KW-0488">Methylation</keyword>
<accession>A0A4U1L345</accession>
<dbReference type="InterPro" id="IPR010055">
    <property type="entry name" value="T2SS_protein-GspJ"/>
</dbReference>
<comment type="subcellular location">
    <subcellularLocation>
        <location evidence="1">Cell inner membrane</location>
        <topology evidence="1">Single-pass membrane protein</topology>
    </subcellularLocation>
</comment>
<protein>
    <recommendedName>
        <fullName evidence="3">Type II secretion system protein J</fullName>
    </recommendedName>
</protein>
<evidence type="ECO:0000256" key="7">
    <source>
        <dbReference type="ARBA" id="ARBA00022692"/>
    </source>
</evidence>
<dbReference type="PANTHER" id="PTHR39583">
    <property type="entry name" value="TYPE II SECRETION SYSTEM PROTEIN J-RELATED"/>
    <property type="match status" value="1"/>
</dbReference>
<keyword evidence="7 10" id="KW-0812">Transmembrane</keyword>
<dbReference type="GO" id="GO:0005886">
    <property type="term" value="C:plasma membrane"/>
    <property type="evidence" value="ECO:0007669"/>
    <property type="project" value="UniProtKB-SubCell"/>
</dbReference>
<keyword evidence="4" id="KW-1003">Cell membrane</keyword>
<evidence type="ECO:0000256" key="10">
    <source>
        <dbReference type="SAM" id="Phobius"/>
    </source>
</evidence>
<evidence type="ECO:0000256" key="8">
    <source>
        <dbReference type="ARBA" id="ARBA00022989"/>
    </source>
</evidence>
<comment type="similarity">
    <text evidence="2">Belongs to the GSP J family.</text>
</comment>
<evidence type="ECO:0000256" key="1">
    <source>
        <dbReference type="ARBA" id="ARBA00004377"/>
    </source>
</evidence>
<dbReference type="NCBIfam" id="TIGR02532">
    <property type="entry name" value="IV_pilin_GFxxxE"/>
    <property type="match status" value="1"/>
</dbReference>
<evidence type="ECO:0000256" key="9">
    <source>
        <dbReference type="ARBA" id="ARBA00023136"/>
    </source>
</evidence>
<dbReference type="Pfam" id="PF07963">
    <property type="entry name" value="N_methyl"/>
    <property type="match status" value="1"/>
</dbReference>
<dbReference type="InterPro" id="IPR051621">
    <property type="entry name" value="T2SS_protein_J"/>
</dbReference>
<organism evidence="11 12">
    <name type="scientific">Sphingomonas baiyangensis</name>
    <dbReference type="NCBI Taxonomy" id="2572576"/>
    <lineage>
        <taxon>Bacteria</taxon>
        <taxon>Pseudomonadati</taxon>
        <taxon>Pseudomonadota</taxon>
        <taxon>Alphaproteobacteria</taxon>
        <taxon>Sphingomonadales</taxon>
        <taxon>Sphingomonadaceae</taxon>
        <taxon>Sphingomonas</taxon>
    </lineage>
</organism>
<dbReference type="InterPro" id="IPR045584">
    <property type="entry name" value="Pilin-like"/>
</dbReference>
<evidence type="ECO:0000256" key="6">
    <source>
        <dbReference type="ARBA" id="ARBA00022519"/>
    </source>
</evidence>
<comment type="caution">
    <text evidence="11">The sequence shown here is derived from an EMBL/GenBank/DDBJ whole genome shotgun (WGS) entry which is preliminary data.</text>
</comment>
<evidence type="ECO:0000256" key="2">
    <source>
        <dbReference type="ARBA" id="ARBA00011084"/>
    </source>
</evidence>
<keyword evidence="12" id="KW-1185">Reference proteome</keyword>
<name>A0A4U1L345_9SPHN</name>
<dbReference type="PANTHER" id="PTHR39583:SF2">
    <property type="entry name" value="TYPE II SECRETION SYSTEM PROTEIN J"/>
    <property type="match status" value="1"/>
</dbReference>
<dbReference type="Pfam" id="PF11612">
    <property type="entry name" value="T2SSJ"/>
    <property type="match status" value="1"/>
</dbReference>
<dbReference type="SUPFAM" id="SSF54523">
    <property type="entry name" value="Pili subunits"/>
    <property type="match status" value="1"/>
</dbReference>
<dbReference type="EMBL" id="SWKR01000002">
    <property type="protein sequence ID" value="TKD51299.1"/>
    <property type="molecule type" value="Genomic_DNA"/>
</dbReference>
<reference evidence="11 12" key="1">
    <citation type="submission" date="2019-04" db="EMBL/GenBank/DDBJ databases">
        <authorList>
            <person name="Yang Y."/>
            <person name="Wei D."/>
        </authorList>
    </citation>
    <scope>NUCLEOTIDE SEQUENCE [LARGE SCALE GENOMIC DNA]</scope>
    <source>
        <strain evidence="11 12">L-1-4w-11</strain>
    </source>
</reference>
<keyword evidence="8 10" id="KW-1133">Transmembrane helix</keyword>
<evidence type="ECO:0000256" key="3">
    <source>
        <dbReference type="ARBA" id="ARBA00021539"/>
    </source>
</evidence>
<dbReference type="Gene3D" id="2.10.70.20">
    <property type="entry name" value="gspk-gspi-gspj complex like domains"/>
    <property type="match status" value="1"/>
</dbReference>
<evidence type="ECO:0000256" key="4">
    <source>
        <dbReference type="ARBA" id="ARBA00022475"/>
    </source>
</evidence>
<dbReference type="GO" id="GO:0015627">
    <property type="term" value="C:type II protein secretion system complex"/>
    <property type="evidence" value="ECO:0007669"/>
    <property type="project" value="InterPro"/>
</dbReference>
<dbReference type="OrthoDB" id="7723663at2"/>
<evidence type="ECO:0000313" key="11">
    <source>
        <dbReference type="EMBL" id="TKD51299.1"/>
    </source>
</evidence>
<dbReference type="Proteomes" id="UP000309138">
    <property type="component" value="Unassembled WGS sequence"/>
</dbReference>
<evidence type="ECO:0000256" key="5">
    <source>
        <dbReference type="ARBA" id="ARBA00022481"/>
    </source>
</evidence>
<keyword evidence="9 10" id="KW-0472">Membrane</keyword>
<dbReference type="RefSeq" id="WP_136943245.1">
    <property type="nucleotide sequence ID" value="NZ_SWKR01000002.1"/>
</dbReference>
<dbReference type="AlphaFoldDB" id="A0A4U1L345"/>
<evidence type="ECO:0000313" key="12">
    <source>
        <dbReference type="Proteomes" id="UP000309138"/>
    </source>
</evidence>
<sequence length="181" mass="19161">MNPFVPPRREREAGFTLIELMISLALFALIAVAGLGLVDSIIGVQTRTATRLDALAAVQRGAFVFSSDVEQIARGRVVSDGSELVFTRVAPGFGGPPVELRYTLADGALVRRLGGAAQQVIPDVRALRFRFAQGGNWAGAWPLDAEAAEDWPDAIEMQADIEGRGVLRRVVALPAGAVGGP</sequence>
<dbReference type="InterPro" id="IPR012902">
    <property type="entry name" value="N_methyl_site"/>
</dbReference>
<feature type="transmembrane region" description="Helical" evidence="10">
    <location>
        <begin position="20"/>
        <end position="42"/>
    </location>
</feature>
<keyword evidence="6" id="KW-0997">Cell inner membrane</keyword>
<dbReference type="PROSITE" id="PS00409">
    <property type="entry name" value="PROKAR_NTER_METHYL"/>
    <property type="match status" value="1"/>
</dbReference>
<gene>
    <name evidence="11" type="ORF">FBR43_11440</name>
</gene>
<proteinExistence type="inferred from homology"/>